<name>A0ABY5HKN4_9GAMM</name>
<gene>
    <name evidence="4" type="ORF">KDW95_00210</name>
</gene>
<feature type="DNA-binding region" description="H-T-H motif" evidence="2">
    <location>
        <begin position="29"/>
        <end position="48"/>
    </location>
</feature>
<dbReference type="Gene3D" id="1.10.357.10">
    <property type="entry name" value="Tetracycline Repressor, domain 2"/>
    <property type="match status" value="1"/>
</dbReference>
<evidence type="ECO:0000256" key="2">
    <source>
        <dbReference type="PROSITE-ProRule" id="PRU00335"/>
    </source>
</evidence>
<dbReference type="RefSeq" id="WP_255854207.1">
    <property type="nucleotide sequence ID" value="NZ_CP073347.1"/>
</dbReference>
<keyword evidence="1 2" id="KW-0238">DNA-binding</keyword>
<dbReference type="InterPro" id="IPR050109">
    <property type="entry name" value="HTH-type_TetR-like_transc_reg"/>
</dbReference>
<proteinExistence type="predicted"/>
<evidence type="ECO:0000313" key="4">
    <source>
        <dbReference type="EMBL" id="UTW12153.1"/>
    </source>
</evidence>
<evidence type="ECO:0000259" key="3">
    <source>
        <dbReference type="PROSITE" id="PS50977"/>
    </source>
</evidence>
<dbReference type="EMBL" id="CP073347">
    <property type="protein sequence ID" value="UTW12153.1"/>
    <property type="molecule type" value="Genomic_DNA"/>
</dbReference>
<sequence length="185" mass="20740">MARGRPSKKQLILDTAQRLFCERGYQGTTIDLVVQSAGVSKPTVYSHFPSKQALWQAMLEQAIAASQEQRARLDIEATGWFELIPAGFAQLAAQPQMLAIYRIMLGEQHKMEPESRALFSAFEEGLERWCDRVLQAQSVNLDAQQRFMLRALCREGVLQPALRQQSIPMIGDLATLIQRALAPLG</sequence>
<dbReference type="Proteomes" id="UP001058461">
    <property type="component" value="Chromosome"/>
</dbReference>
<dbReference type="InterPro" id="IPR001647">
    <property type="entry name" value="HTH_TetR"/>
</dbReference>
<protein>
    <submittedName>
        <fullName evidence="4">TetR/AcrR family transcriptional regulator</fullName>
    </submittedName>
</protein>
<dbReference type="PROSITE" id="PS01081">
    <property type="entry name" value="HTH_TETR_1"/>
    <property type="match status" value="1"/>
</dbReference>
<dbReference type="PROSITE" id="PS50977">
    <property type="entry name" value="HTH_TETR_2"/>
    <property type="match status" value="1"/>
</dbReference>
<dbReference type="InterPro" id="IPR009057">
    <property type="entry name" value="Homeodomain-like_sf"/>
</dbReference>
<dbReference type="SUPFAM" id="SSF46689">
    <property type="entry name" value="Homeodomain-like"/>
    <property type="match status" value="1"/>
</dbReference>
<dbReference type="Pfam" id="PF00440">
    <property type="entry name" value="TetR_N"/>
    <property type="match status" value="1"/>
</dbReference>
<dbReference type="PANTHER" id="PTHR30055">
    <property type="entry name" value="HTH-TYPE TRANSCRIPTIONAL REGULATOR RUTR"/>
    <property type="match status" value="1"/>
</dbReference>
<keyword evidence="5" id="KW-1185">Reference proteome</keyword>
<accession>A0ABY5HKN4</accession>
<reference evidence="4" key="1">
    <citation type="submission" date="2021-04" db="EMBL/GenBank/DDBJ databases">
        <title>Oceanospirillales bacteria with DddD are important DMSP degraders in coastal seawater.</title>
        <authorList>
            <person name="Liu J."/>
        </authorList>
    </citation>
    <scope>NUCLEOTIDE SEQUENCE</scope>
    <source>
        <strain evidence="4">D13-1</strain>
    </source>
</reference>
<dbReference type="PANTHER" id="PTHR30055:SF146">
    <property type="entry name" value="HTH-TYPE TRANSCRIPTIONAL DUAL REGULATOR CECR"/>
    <property type="match status" value="1"/>
</dbReference>
<organism evidence="4 5">
    <name type="scientific">Marinobacterium rhizophilum</name>
    <dbReference type="NCBI Taxonomy" id="420402"/>
    <lineage>
        <taxon>Bacteria</taxon>
        <taxon>Pseudomonadati</taxon>
        <taxon>Pseudomonadota</taxon>
        <taxon>Gammaproteobacteria</taxon>
        <taxon>Oceanospirillales</taxon>
        <taxon>Oceanospirillaceae</taxon>
        <taxon>Marinobacterium</taxon>
    </lineage>
</organism>
<evidence type="ECO:0000313" key="5">
    <source>
        <dbReference type="Proteomes" id="UP001058461"/>
    </source>
</evidence>
<dbReference type="InterPro" id="IPR023772">
    <property type="entry name" value="DNA-bd_HTH_TetR-type_CS"/>
</dbReference>
<feature type="domain" description="HTH tetR-type" evidence="3">
    <location>
        <begin position="6"/>
        <end position="66"/>
    </location>
</feature>
<dbReference type="PRINTS" id="PR00455">
    <property type="entry name" value="HTHTETR"/>
</dbReference>
<evidence type="ECO:0000256" key="1">
    <source>
        <dbReference type="ARBA" id="ARBA00023125"/>
    </source>
</evidence>